<accession>A0AAX4F1U2</accession>
<dbReference type="EMBL" id="JAWLLM010000019">
    <property type="protein sequence ID" value="MDV7044105.1"/>
    <property type="molecule type" value="Genomic_DNA"/>
</dbReference>
<protein>
    <submittedName>
        <fullName evidence="4">Dihydrodipicolinate synthase family protein</fullName>
    </submittedName>
</protein>
<dbReference type="PANTHER" id="PTHR12128:SF66">
    <property type="entry name" value="4-HYDROXY-2-OXOGLUTARATE ALDOLASE, MITOCHONDRIAL"/>
    <property type="match status" value="1"/>
</dbReference>
<evidence type="ECO:0000313" key="6">
    <source>
        <dbReference type="Proteomes" id="UP001304423"/>
    </source>
</evidence>
<comment type="similarity">
    <text evidence="1">Belongs to the DapA family.</text>
</comment>
<dbReference type="AlphaFoldDB" id="A0AAX4F1U2"/>
<reference evidence="4" key="1">
    <citation type="submission" date="2023-10" db="EMBL/GenBank/DDBJ databases">
        <title>Clonality and diversity in the soft rot Dickeya solani phytopathogen.</title>
        <authorList>
            <person name="Pedron J."/>
            <person name="Van Gijsegem F."/>
            <person name="Portier P."/>
            <person name="Taghouti G."/>
        </authorList>
    </citation>
    <scope>NUCLEOTIDE SEQUENCE</scope>
    <source>
        <strain evidence="4">CFBP5647</strain>
    </source>
</reference>
<dbReference type="Proteomes" id="UP001304423">
    <property type="component" value="Chromosome"/>
</dbReference>
<evidence type="ECO:0000313" key="3">
    <source>
        <dbReference type="EMBL" id="MDV7044105.1"/>
    </source>
</evidence>
<keyword evidence="2" id="KW-0456">Lyase</keyword>
<dbReference type="CDD" id="cd00408">
    <property type="entry name" value="DHDPS-like"/>
    <property type="match status" value="1"/>
</dbReference>
<name>A0AAX4F1U2_9GAMM</name>
<evidence type="ECO:0000313" key="4">
    <source>
        <dbReference type="EMBL" id="WOA53659.1"/>
    </source>
</evidence>
<evidence type="ECO:0000313" key="5">
    <source>
        <dbReference type="Proteomes" id="UP001187868"/>
    </source>
</evidence>
<dbReference type="SMART" id="SM01130">
    <property type="entry name" value="DHDPS"/>
    <property type="match status" value="1"/>
</dbReference>
<proteinExistence type="inferred from homology"/>
<dbReference type="GO" id="GO:0008840">
    <property type="term" value="F:4-hydroxy-tetrahydrodipicolinate synthase activity"/>
    <property type="evidence" value="ECO:0007669"/>
    <property type="project" value="TreeGrafter"/>
</dbReference>
<evidence type="ECO:0000256" key="1">
    <source>
        <dbReference type="ARBA" id="ARBA00007592"/>
    </source>
</evidence>
<reference evidence="3 5" key="2">
    <citation type="submission" date="2023-10" db="EMBL/GenBank/DDBJ databases">
        <title>Clonality and diversity in the soft rot Dickeya solani phytopathogen.</title>
        <authorList>
            <person name="Pedron J."/>
            <person name="Van Gijisegem F."/>
            <person name="Portier P."/>
            <person name="Taghouti G."/>
        </authorList>
    </citation>
    <scope>NUCLEOTIDE SEQUENCE [LARGE SCALE GENOMIC DNA]</scope>
    <source>
        <strain evidence="3 5">FVG2-MFV017-A9</strain>
    </source>
</reference>
<keyword evidence="5" id="KW-1185">Reference proteome</keyword>
<gene>
    <name evidence="3" type="ORF">RUJ08_18400</name>
    <name evidence="4" type="ORF">RXA29_05320</name>
</gene>
<dbReference type="Proteomes" id="UP001187868">
    <property type="component" value="Unassembled WGS sequence"/>
</dbReference>
<dbReference type="Gene3D" id="3.20.20.70">
    <property type="entry name" value="Aldolase class I"/>
    <property type="match status" value="1"/>
</dbReference>
<dbReference type="EMBL" id="CP136339">
    <property type="protein sequence ID" value="WOA53659.1"/>
    <property type="molecule type" value="Genomic_DNA"/>
</dbReference>
<dbReference type="InterPro" id="IPR013785">
    <property type="entry name" value="Aldolase_TIM"/>
</dbReference>
<sequence>MNDDNPSVNNENKYAGIWPVMLTPFDARGEIDYASLARLVEWYLDAGVHGLFAACQSSEMFFLSDTETRELVRFIVAQVDGRVPVVASGHTASAFSQQVDQLNGVAETGVDGVILISNRLALAGEPDEQALVRLQALTAQLPAQVDLGIYECPYPYKRLLSDETVAWCARSGRYTFIKDTCCDLPTIRRRLQLAQGSRLHLANANSQTLLASLQAGCQAYSGVMANFHPQLYVWLFEHWREHPAAAQQLADYLGTAALVEFLDYPACAKFYQQQSGTFSTHVCRVRNSAAYGESFFPQAIESMLRLGQTLETRLPPSPR</sequence>
<dbReference type="PANTHER" id="PTHR12128">
    <property type="entry name" value="DIHYDRODIPICOLINATE SYNTHASE"/>
    <property type="match status" value="1"/>
</dbReference>
<dbReference type="InterPro" id="IPR002220">
    <property type="entry name" value="DapA-like"/>
</dbReference>
<dbReference type="RefSeq" id="WP_057084433.1">
    <property type="nucleotide sequence ID" value="NZ_CP104920.1"/>
</dbReference>
<dbReference type="SUPFAM" id="SSF51569">
    <property type="entry name" value="Aldolase"/>
    <property type="match status" value="1"/>
</dbReference>
<dbReference type="Pfam" id="PF00701">
    <property type="entry name" value="DHDPS"/>
    <property type="match status" value="1"/>
</dbReference>
<organism evidence="4 6">
    <name type="scientific">Dickeya solani</name>
    <dbReference type="NCBI Taxonomy" id="1089444"/>
    <lineage>
        <taxon>Bacteria</taxon>
        <taxon>Pseudomonadati</taxon>
        <taxon>Pseudomonadota</taxon>
        <taxon>Gammaproteobacteria</taxon>
        <taxon>Enterobacterales</taxon>
        <taxon>Pectobacteriaceae</taxon>
        <taxon>Dickeya</taxon>
    </lineage>
</organism>
<evidence type="ECO:0000256" key="2">
    <source>
        <dbReference type="ARBA" id="ARBA00023239"/>
    </source>
</evidence>